<organism evidence="2 3">
    <name type="scientific">Marinomonas spartinae</name>
    <dbReference type="NCBI Taxonomy" id="1792290"/>
    <lineage>
        <taxon>Bacteria</taxon>
        <taxon>Pseudomonadati</taxon>
        <taxon>Pseudomonadota</taxon>
        <taxon>Gammaproteobacteria</taxon>
        <taxon>Oceanospirillales</taxon>
        <taxon>Oceanospirillaceae</taxon>
        <taxon>Marinomonas</taxon>
    </lineage>
</organism>
<name>A0A1A8TIE1_9GAMM</name>
<gene>
    <name evidence="2" type="ORF">MSP8886_02457</name>
</gene>
<dbReference type="EMBL" id="FLOB01000005">
    <property type="protein sequence ID" value="SBS32534.1"/>
    <property type="molecule type" value="Genomic_DNA"/>
</dbReference>
<reference evidence="2 3" key="1">
    <citation type="submission" date="2016-06" db="EMBL/GenBank/DDBJ databases">
        <authorList>
            <person name="Kjaerup R.B."/>
            <person name="Dalgaard T.S."/>
            <person name="Juul-Madsen H.R."/>
        </authorList>
    </citation>
    <scope>NUCLEOTIDE SEQUENCE [LARGE SCALE GENOMIC DNA]</scope>
    <source>
        <strain evidence="2 3">CECT 8886</strain>
    </source>
</reference>
<dbReference type="Proteomes" id="UP000092544">
    <property type="component" value="Unassembled WGS sequence"/>
</dbReference>
<accession>A0A1A8TIE1</accession>
<feature type="domain" description="N-acetyltransferase" evidence="1">
    <location>
        <begin position="1"/>
        <end position="137"/>
    </location>
</feature>
<dbReference type="Pfam" id="PF00583">
    <property type="entry name" value="Acetyltransf_1"/>
    <property type="match status" value="1"/>
</dbReference>
<evidence type="ECO:0000259" key="1">
    <source>
        <dbReference type="PROSITE" id="PS51186"/>
    </source>
</evidence>
<protein>
    <submittedName>
        <fullName evidence="2">Acetyltransferase (GNAT) family protein</fullName>
    </submittedName>
</protein>
<dbReference type="AlphaFoldDB" id="A0A1A8TIE1"/>
<dbReference type="CDD" id="cd04301">
    <property type="entry name" value="NAT_SF"/>
    <property type="match status" value="1"/>
</dbReference>
<dbReference type="SUPFAM" id="SSF55729">
    <property type="entry name" value="Acyl-CoA N-acyltransferases (Nat)"/>
    <property type="match status" value="1"/>
</dbReference>
<dbReference type="InterPro" id="IPR016181">
    <property type="entry name" value="Acyl_CoA_acyltransferase"/>
</dbReference>
<dbReference type="InterPro" id="IPR000182">
    <property type="entry name" value="GNAT_dom"/>
</dbReference>
<keyword evidence="2" id="KW-0808">Transferase</keyword>
<evidence type="ECO:0000313" key="2">
    <source>
        <dbReference type="EMBL" id="SBS32534.1"/>
    </source>
</evidence>
<dbReference type="Gene3D" id="3.40.630.30">
    <property type="match status" value="1"/>
</dbReference>
<keyword evidence="3" id="KW-1185">Reference proteome</keyword>
<dbReference type="STRING" id="1792290.MSP8886_02457"/>
<sequence length="137" mass="16106">MKVRISKEEDLDILAELNCQLIKDEGHSNPMSVKELKARMACWLVSEYSAALFELNDEVIGYTLWRKDTDFIYIRQFFIAQSFRGKGNGKKAFELAKKRYWDQEKLRLDVLINNLKGLSFWRSVGFHDYCLTLEQEG</sequence>
<dbReference type="OrthoDB" id="510731at2"/>
<evidence type="ECO:0000313" key="3">
    <source>
        <dbReference type="Proteomes" id="UP000092544"/>
    </source>
</evidence>
<dbReference type="PROSITE" id="PS51186">
    <property type="entry name" value="GNAT"/>
    <property type="match status" value="1"/>
</dbReference>
<dbReference type="GO" id="GO:0016747">
    <property type="term" value="F:acyltransferase activity, transferring groups other than amino-acyl groups"/>
    <property type="evidence" value="ECO:0007669"/>
    <property type="project" value="InterPro"/>
</dbReference>
<proteinExistence type="predicted"/>
<dbReference type="RefSeq" id="WP_067016787.1">
    <property type="nucleotide sequence ID" value="NZ_FLOB01000005.1"/>
</dbReference>